<name>A0A7W7SZP5_9PSEU</name>
<evidence type="ECO:0000313" key="4">
    <source>
        <dbReference type="Proteomes" id="UP000542674"/>
    </source>
</evidence>
<feature type="region of interest" description="Disordered" evidence="1">
    <location>
        <begin position="66"/>
        <end position="87"/>
    </location>
</feature>
<dbReference type="EMBL" id="JACHJS010000001">
    <property type="protein sequence ID" value="MBB4963790.1"/>
    <property type="molecule type" value="Genomic_DNA"/>
</dbReference>
<sequence length="87" mass="9640">MRIRLVTAWWLASYHGWLAAVLVLATTRAVLLAAVAVVERAGRWCAGRAQAVHTILAVRDFGRDPHPDDPEFFPPHSPALDTGKDQR</sequence>
<organism evidence="3 4">
    <name type="scientific">Saccharothrix violaceirubra</name>
    <dbReference type="NCBI Taxonomy" id="413306"/>
    <lineage>
        <taxon>Bacteria</taxon>
        <taxon>Bacillati</taxon>
        <taxon>Actinomycetota</taxon>
        <taxon>Actinomycetes</taxon>
        <taxon>Pseudonocardiales</taxon>
        <taxon>Pseudonocardiaceae</taxon>
        <taxon>Saccharothrix</taxon>
    </lineage>
</organism>
<comment type="caution">
    <text evidence="3">The sequence shown here is derived from an EMBL/GenBank/DDBJ whole genome shotgun (WGS) entry which is preliminary data.</text>
</comment>
<evidence type="ECO:0000256" key="2">
    <source>
        <dbReference type="SAM" id="Phobius"/>
    </source>
</evidence>
<evidence type="ECO:0000313" key="3">
    <source>
        <dbReference type="EMBL" id="MBB4963790.1"/>
    </source>
</evidence>
<keyword evidence="2" id="KW-0812">Transmembrane</keyword>
<keyword evidence="2" id="KW-1133">Transmembrane helix</keyword>
<dbReference type="RefSeq" id="WP_184666535.1">
    <property type="nucleotide sequence ID" value="NZ_BAABAI010000034.1"/>
</dbReference>
<protein>
    <submittedName>
        <fullName evidence="3">Uncharacterized protein</fullName>
    </submittedName>
</protein>
<proteinExistence type="predicted"/>
<accession>A0A7W7SZP5</accession>
<dbReference type="Proteomes" id="UP000542674">
    <property type="component" value="Unassembled WGS sequence"/>
</dbReference>
<keyword evidence="2" id="KW-0472">Membrane</keyword>
<evidence type="ECO:0000256" key="1">
    <source>
        <dbReference type="SAM" id="MobiDB-lite"/>
    </source>
</evidence>
<feature type="transmembrane region" description="Helical" evidence="2">
    <location>
        <begin position="14"/>
        <end position="38"/>
    </location>
</feature>
<gene>
    <name evidence="3" type="ORF">F4559_001149</name>
</gene>
<keyword evidence="4" id="KW-1185">Reference proteome</keyword>
<reference evidence="3 4" key="1">
    <citation type="submission" date="2020-08" db="EMBL/GenBank/DDBJ databases">
        <title>Sequencing the genomes of 1000 actinobacteria strains.</title>
        <authorList>
            <person name="Klenk H.-P."/>
        </authorList>
    </citation>
    <scope>NUCLEOTIDE SEQUENCE [LARGE SCALE GENOMIC DNA]</scope>
    <source>
        <strain evidence="3 4">DSM 45084</strain>
    </source>
</reference>
<dbReference type="AlphaFoldDB" id="A0A7W7SZP5"/>